<organism evidence="1 2">
    <name type="scientific">Clostridium beijerinckii</name>
    <name type="common">Clostridium MP</name>
    <dbReference type="NCBI Taxonomy" id="1520"/>
    <lineage>
        <taxon>Bacteria</taxon>
        <taxon>Bacillati</taxon>
        <taxon>Bacillota</taxon>
        <taxon>Clostridia</taxon>
        <taxon>Eubacteriales</taxon>
        <taxon>Clostridiaceae</taxon>
        <taxon>Clostridium</taxon>
    </lineage>
</organism>
<sequence length="69" mass="7986">MKKCGAQLRTYMTLLERDREKVEEGIEKGREEGILLTKKVLKLSNSGYTISEIAKKCNISEEEVRRILE</sequence>
<evidence type="ECO:0000313" key="2">
    <source>
        <dbReference type="Proteomes" id="UP000821656"/>
    </source>
</evidence>
<accession>A0A9Q5CN82</accession>
<dbReference type="Gene3D" id="1.10.10.60">
    <property type="entry name" value="Homeodomain-like"/>
    <property type="match status" value="1"/>
</dbReference>
<comment type="caution">
    <text evidence="1">The sequence shown here is derived from an EMBL/GenBank/DDBJ whole genome shotgun (WGS) entry which is preliminary data.</text>
</comment>
<proteinExistence type="predicted"/>
<dbReference type="EMBL" id="JABSXK010000001">
    <property type="protein sequence ID" value="NRV11502.1"/>
    <property type="molecule type" value="Genomic_DNA"/>
</dbReference>
<gene>
    <name evidence="1" type="ORF">DFH45_004465</name>
</gene>
<dbReference type="Proteomes" id="UP000821656">
    <property type="component" value="Unassembled WGS sequence"/>
</dbReference>
<protein>
    <submittedName>
        <fullName evidence="1">Transposase YdaD</fullName>
    </submittedName>
</protein>
<dbReference type="AlphaFoldDB" id="A0A9Q5CN82"/>
<evidence type="ECO:0000313" key="1">
    <source>
        <dbReference type="EMBL" id="NRV11502.1"/>
    </source>
</evidence>
<name>A0A9Q5CN82_CLOBE</name>
<dbReference type="RefSeq" id="WP_077307143.1">
    <property type="nucleotide sequence ID" value="NZ_CP016090.1"/>
</dbReference>
<reference evidence="1" key="1">
    <citation type="submission" date="2020-05" db="EMBL/GenBank/DDBJ databases">
        <title>Genomic insights into acetone-butanol-ethanol (ABE) fermentation by sequencing solventogenic clostridia strains.</title>
        <authorList>
            <person name="Brown S."/>
        </authorList>
    </citation>
    <scope>NUCLEOTIDE SEQUENCE</scope>
    <source>
        <strain evidence="1">DJ126</strain>
    </source>
</reference>